<evidence type="ECO:0000256" key="1">
    <source>
        <dbReference type="SAM" id="Coils"/>
    </source>
</evidence>
<dbReference type="InParanoid" id="A0CAV6"/>
<reference evidence="2 3" key="1">
    <citation type="journal article" date="2006" name="Nature">
        <title>Global trends of whole-genome duplications revealed by the ciliate Paramecium tetraurelia.</title>
        <authorList>
            <consortium name="Genoscope"/>
            <person name="Aury J.-M."/>
            <person name="Jaillon O."/>
            <person name="Duret L."/>
            <person name="Noel B."/>
            <person name="Jubin C."/>
            <person name="Porcel B.M."/>
            <person name="Segurens B."/>
            <person name="Daubin V."/>
            <person name="Anthouard V."/>
            <person name="Aiach N."/>
            <person name="Arnaiz O."/>
            <person name="Billaut A."/>
            <person name="Beisson J."/>
            <person name="Blanc I."/>
            <person name="Bouhouche K."/>
            <person name="Camara F."/>
            <person name="Duharcourt S."/>
            <person name="Guigo R."/>
            <person name="Gogendeau D."/>
            <person name="Katinka M."/>
            <person name="Keller A.-M."/>
            <person name="Kissmehl R."/>
            <person name="Klotz C."/>
            <person name="Koll F."/>
            <person name="Le Moue A."/>
            <person name="Lepere C."/>
            <person name="Malinsky S."/>
            <person name="Nowacki M."/>
            <person name="Nowak J.K."/>
            <person name="Plattner H."/>
            <person name="Poulain J."/>
            <person name="Ruiz F."/>
            <person name="Serrano V."/>
            <person name="Zagulski M."/>
            <person name="Dessen P."/>
            <person name="Betermier M."/>
            <person name="Weissenbach J."/>
            <person name="Scarpelli C."/>
            <person name="Schachter V."/>
            <person name="Sperling L."/>
            <person name="Meyer E."/>
            <person name="Cohen J."/>
            <person name="Wincker P."/>
        </authorList>
    </citation>
    <scope>NUCLEOTIDE SEQUENCE [LARGE SCALE GENOMIC DNA]</scope>
    <source>
        <strain evidence="2 3">Stock d4-2</strain>
    </source>
</reference>
<keyword evidence="3" id="KW-1185">Reference proteome</keyword>
<keyword evidence="1" id="KW-0175">Coiled coil</keyword>
<evidence type="ECO:0000313" key="3">
    <source>
        <dbReference type="Proteomes" id="UP000000600"/>
    </source>
</evidence>
<protein>
    <submittedName>
        <fullName evidence="2">Uncharacterized protein</fullName>
    </submittedName>
</protein>
<feature type="coiled-coil region" evidence="1">
    <location>
        <begin position="149"/>
        <end position="282"/>
    </location>
</feature>
<accession>A0CAV6</accession>
<proteinExistence type="predicted"/>
<sequence length="945" mass="112982">MSNILQRMVTKEVKRRQVESRLLNRSQQTLRQLIPDLKSPIKSPQVSTALEQFKSKFTEGKYIFQIEQQRKSQLDEVFSRVQIPIKRDFLDVLLQQFETELWRVSNEQNLQYLSDRYLSYQLSNNKFLKHLVQFVDEQREKAELALGQLAGKEATINELQSKYAQLQMMFQQLSHNKDDGQTKLNKNESVKRQKELYMENVRLKNEIERIQDKLKQIENQTNVQKLQEQYQELARKSSEKIHELLNENQIKEKQLQKLNLHYQNIKSQYNKLENESKAYQTVFEANKQHLDRLIKENELHTNLMNRYREIACMQREDFEVRIMYYKEELSVASKAKDKLMQLQSKLDRFQIEKSKDIEPLPNNNYEKEKTGLEKFNDLFSNDKTYQRLTYQALQEEKGRIVTRVGHSIVTMEQHFNAQEIQLEKFTIGYCPFVNLVEHHKKTLEQEFSGLQYKRPNLQLLVTLRVILDSKWNEMQIKPEKMWTHLPEFAYSHLMNFKVDMQTKSIKKIDQDVHRIDDQIIKFIVDFSNPVFEKNWECITFQEFLNDFTSQDEIYFYLYARNLLFRGPECQHTTAYYEPHHYIPLLQAEFVATHILSQYETATLQQVKKVLREKAVNKTITKNLFIVDASFVLRILLEFYRVERRNRYKMFKIAFGSRATNISFKQFRVVLISNYPYITDLELATLYREAYSFTGTGVSIDSFYTVASETGFFIKHLKLQSLTTQPKIVNKEFVFEPNTQPFLIVNEAYKRFQAYQSKLEQILIDFGLEELFAQFKEFDNLIQSKFAPLQHNQKSLSQVIESYMSVFRNINNLICNRLYLQDQQISYLFRIQQGQEFLTKHEDKMKLNKEQNREAQFYSGDNFNKQYLRREDFIPDIEILKGQMDCLEHLGSHLESYELVKRRRDYCMTIQAKKIQKFVKKKMNKFYSFVSSLLSAKFKASLKQGK</sequence>
<dbReference type="PANTHER" id="PTHR39867:SF1">
    <property type="entry name" value="HELICASE ATP-BINDING DOMAIN-CONTAINING PROTEIN"/>
    <property type="match status" value="1"/>
</dbReference>
<organism evidence="2 3">
    <name type="scientific">Paramecium tetraurelia</name>
    <dbReference type="NCBI Taxonomy" id="5888"/>
    <lineage>
        <taxon>Eukaryota</taxon>
        <taxon>Sar</taxon>
        <taxon>Alveolata</taxon>
        <taxon>Ciliophora</taxon>
        <taxon>Intramacronucleata</taxon>
        <taxon>Oligohymenophorea</taxon>
        <taxon>Peniculida</taxon>
        <taxon>Parameciidae</taxon>
        <taxon>Paramecium</taxon>
    </lineage>
</organism>
<gene>
    <name evidence="2" type="ORF">GSPATT00036704001</name>
</gene>
<dbReference type="HOGENOM" id="CLU_312723_0_0_1"/>
<dbReference type="Proteomes" id="UP000000600">
    <property type="component" value="Unassembled WGS sequence"/>
</dbReference>
<dbReference type="AlphaFoldDB" id="A0CAV6"/>
<dbReference type="OrthoDB" id="290592at2759"/>
<dbReference type="PANTHER" id="PTHR39867">
    <property type="entry name" value="HELICASE ATP-BINDING DOMAIN-CONTAINING PROTEIN"/>
    <property type="match status" value="1"/>
</dbReference>
<dbReference type="OMA" id="EFAYSHL"/>
<evidence type="ECO:0000313" key="2">
    <source>
        <dbReference type="EMBL" id="CAK67923.1"/>
    </source>
</evidence>
<dbReference type="GeneID" id="5021105"/>
<dbReference type="EMBL" id="CT868055">
    <property type="protein sequence ID" value="CAK67923.1"/>
    <property type="molecule type" value="Genomic_DNA"/>
</dbReference>
<dbReference type="STRING" id="5888.A0CAV6"/>
<dbReference type="eggNOG" id="ENOG502SM4F">
    <property type="taxonomic scope" value="Eukaryota"/>
</dbReference>
<dbReference type="KEGG" id="ptm:GSPATT00036704001"/>
<name>A0CAV6_PARTE</name>
<dbReference type="RefSeq" id="XP_001435320.1">
    <property type="nucleotide sequence ID" value="XM_001435283.1"/>
</dbReference>